<name>A0A645G5T6_9ZZZZ</name>
<evidence type="ECO:0000313" key="1">
    <source>
        <dbReference type="EMBL" id="MPN22238.1"/>
    </source>
</evidence>
<proteinExistence type="predicted"/>
<gene>
    <name evidence="1" type="ORF">SDC9_169621</name>
</gene>
<comment type="caution">
    <text evidence="1">The sequence shown here is derived from an EMBL/GenBank/DDBJ whole genome shotgun (WGS) entry which is preliminary data.</text>
</comment>
<dbReference type="EMBL" id="VSSQ01070443">
    <property type="protein sequence ID" value="MPN22238.1"/>
    <property type="molecule type" value="Genomic_DNA"/>
</dbReference>
<sequence length="45" mass="5043">MYCQTQLIQQVGCVWSDNGSANDHVIVIHNDLYKTLDFANGLCLT</sequence>
<dbReference type="AlphaFoldDB" id="A0A645G5T6"/>
<accession>A0A645G5T6</accession>
<protein>
    <submittedName>
        <fullName evidence="1">Uncharacterized protein</fullName>
    </submittedName>
</protein>
<organism evidence="1">
    <name type="scientific">bioreactor metagenome</name>
    <dbReference type="NCBI Taxonomy" id="1076179"/>
    <lineage>
        <taxon>unclassified sequences</taxon>
        <taxon>metagenomes</taxon>
        <taxon>ecological metagenomes</taxon>
    </lineage>
</organism>
<reference evidence="1" key="1">
    <citation type="submission" date="2019-08" db="EMBL/GenBank/DDBJ databases">
        <authorList>
            <person name="Kucharzyk K."/>
            <person name="Murdoch R.W."/>
            <person name="Higgins S."/>
            <person name="Loffler F."/>
        </authorList>
    </citation>
    <scope>NUCLEOTIDE SEQUENCE</scope>
</reference>